<dbReference type="OrthoDB" id="5177647at2"/>
<dbReference type="InterPro" id="IPR051794">
    <property type="entry name" value="PG_Endopeptidase_C40"/>
</dbReference>
<dbReference type="EMBL" id="CP009245">
    <property type="protein sequence ID" value="APT85117.1"/>
    <property type="molecule type" value="Genomic_DNA"/>
</dbReference>
<feature type="chain" id="PRO_5012385826" evidence="5">
    <location>
        <begin position="36"/>
        <end position="209"/>
    </location>
</feature>
<dbReference type="PANTHER" id="PTHR47359">
    <property type="entry name" value="PEPTIDOGLYCAN DL-ENDOPEPTIDASE CWLO"/>
    <property type="match status" value="1"/>
</dbReference>
<protein>
    <submittedName>
        <fullName evidence="7">Endopeptidase</fullName>
    </submittedName>
</protein>
<feature type="domain" description="NlpC/P60" evidence="6">
    <location>
        <begin position="95"/>
        <end position="209"/>
    </location>
</feature>
<dbReference type="KEGG" id="caqu:CAQU_08590"/>
<dbReference type="Pfam" id="PF00877">
    <property type="entry name" value="NLPC_P60"/>
    <property type="match status" value="1"/>
</dbReference>
<dbReference type="Proteomes" id="UP000185478">
    <property type="component" value="Chromosome"/>
</dbReference>
<organism evidence="7 8">
    <name type="scientific">Corynebacterium aquilae DSM 44791</name>
    <dbReference type="NCBI Taxonomy" id="1431546"/>
    <lineage>
        <taxon>Bacteria</taxon>
        <taxon>Bacillati</taxon>
        <taxon>Actinomycetota</taxon>
        <taxon>Actinomycetes</taxon>
        <taxon>Mycobacteriales</taxon>
        <taxon>Corynebacteriaceae</taxon>
        <taxon>Corynebacterium</taxon>
    </lineage>
</organism>
<evidence type="ECO:0000256" key="4">
    <source>
        <dbReference type="ARBA" id="ARBA00022807"/>
    </source>
</evidence>
<keyword evidence="8" id="KW-1185">Reference proteome</keyword>
<evidence type="ECO:0000259" key="6">
    <source>
        <dbReference type="PROSITE" id="PS51935"/>
    </source>
</evidence>
<comment type="similarity">
    <text evidence="1">Belongs to the peptidase C40 family.</text>
</comment>
<dbReference type="AlphaFoldDB" id="A0A1L7CGZ5"/>
<proteinExistence type="inferred from homology"/>
<dbReference type="RefSeq" id="WP_075726860.1">
    <property type="nucleotide sequence ID" value="NZ_CP009245.1"/>
</dbReference>
<reference evidence="7 8" key="1">
    <citation type="submission" date="2014-08" db="EMBL/GenBank/DDBJ databases">
        <title>Complete genome sequence of Corynebacterium aquilae S-613T(T) (=DSM 44791(T)), isolated from the choana of a healthy golden eagle.</title>
        <authorList>
            <person name="Ruckert C."/>
            <person name="Albersmeier A."/>
            <person name="Winkler A."/>
            <person name="Kalinowski J."/>
        </authorList>
    </citation>
    <scope>NUCLEOTIDE SEQUENCE [LARGE SCALE GENOMIC DNA]</scope>
    <source>
        <strain evidence="7 8">S-613</strain>
    </source>
</reference>
<evidence type="ECO:0000256" key="5">
    <source>
        <dbReference type="SAM" id="SignalP"/>
    </source>
</evidence>
<dbReference type="STRING" id="1431546.CAQU_08590"/>
<name>A0A1L7CGZ5_9CORY</name>
<dbReference type="SUPFAM" id="SSF54001">
    <property type="entry name" value="Cysteine proteinases"/>
    <property type="match status" value="1"/>
</dbReference>
<dbReference type="GO" id="GO:0006508">
    <property type="term" value="P:proteolysis"/>
    <property type="evidence" value="ECO:0007669"/>
    <property type="project" value="UniProtKB-KW"/>
</dbReference>
<feature type="signal peptide" evidence="5">
    <location>
        <begin position="1"/>
        <end position="35"/>
    </location>
</feature>
<evidence type="ECO:0000256" key="2">
    <source>
        <dbReference type="ARBA" id="ARBA00022670"/>
    </source>
</evidence>
<keyword evidence="2" id="KW-0645">Protease</keyword>
<keyword evidence="5" id="KW-0732">Signal</keyword>
<evidence type="ECO:0000313" key="7">
    <source>
        <dbReference type="EMBL" id="APT85117.1"/>
    </source>
</evidence>
<dbReference type="PROSITE" id="PS51935">
    <property type="entry name" value="NLPC_P60"/>
    <property type="match status" value="1"/>
</dbReference>
<accession>A0A1L7CGZ5</accession>
<dbReference type="PANTHER" id="PTHR47359:SF3">
    <property type="entry name" value="NLP_P60 DOMAIN-CONTAINING PROTEIN-RELATED"/>
    <property type="match status" value="1"/>
</dbReference>
<dbReference type="Gene3D" id="3.90.1720.10">
    <property type="entry name" value="endopeptidase domain like (from Nostoc punctiforme)"/>
    <property type="match status" value="1"/>
</dbReference>
<dbReference type="InterPro" id="IPR000064">
    <property type="entry name" value="NLP_P60_dom"/>
</dbReference>
<evidence type="ECO:0000256" key="3">
    <source>
        <dbReference type="ARBA" id="ARBA00022801"/>
    </source>
</evidence>
<evidence type="ECO:0000313" key="8">
    <source>
        <dbReference type="Proteomes" id="UP000185478"/>
    </source>
</evidence>
<evidence type="ECO:0000256" key="1">
    <source>
        <dbReference type="ARBA" id="ARBA00007074"/>
    </source>
</evidence>
<keyword evidence="4" id="KW-0788">Thiol protease</keyword>
<dbReference type="GO" id="GO:0008234">
    <property type="term" value="F:cysteine-type peptidase activity"/>
    <property type="evidence" value="ECO:0007669"/>
    <property type="project" value="UniProtKB-KW"/>
</dbReference>
<sequence>MGKHSRRTSSTARNTAVASALTIGAAASLAQPAQAAEVVVPNSDIRFEVAGLENVPNIANVPGVAAWVPSLANQAAPANYNAVANFVAPAPAPAPDQGQAIVNAAASKIGAPYVWGATGPNAFDCSGLTSWAYAQVGKHIPRTSYAQAAQGTPVPFNAMRAGDIVAFYSGASHVGIYTGHGTVIHAINSGTPLGETSVNYMPFHSAVRF</sequence>
<gene>
    <name evidence="7" type="ORF">CAQU_08590</name>
</gene>
<keyword evidence="3" id="KW-0378">Hydrolase</keyword>
<dbReference type="InterPro" id="IPR038765">
    <property type="entry name" value="Papain-like_cys_pep_sf"/>
</dbReference>